<organism evidence="1 2">
    <name type="scientific">Leptospira bouyouniensis</name>
    <dbReference type="NCBI Taxonomy" id="2484911"/>
    <lineage>
        <taxon>Bacteria</taxon>
        <taxon>Pseudomonadati</taxon>
        <taxon>Spirochaetota</taxon>
        <taxon>Spirochaetia</taxon>
        <taxon>Leptospirales</taxon>
        <taxon>Leptospiraceae</taxon>
        <taxon>Leptospira</taxon>
    </lineage>
</organism>
<dbReference type="AlphaFoldDB" id="A0A7I0HT54"/>
<gene>
    <name evidence="1" type="ORF">EHQ43_09925</name>
</gene>
<reference evidence="1 2" key="1">
    <citation type="journal article" date="2019" name="PLoS Negl. Trop. Dis.">
        <title>Revisiting the worldwide diversity of Leptospira species in the environment.</title>
        <authorList>
            <person name="Vincent A.T."/>
            <person name="Schiettekatte O."/>
            <person name="Bourhy P."/>
            <person name="Veyrier F.J."/>
            <person name="Picardeau M."/>
        </authorList>
    </citation>
    <scope>NUCLEOTIDE SEQUENCE [LARGE SCALE GENOMIC DNA]</scope>
    <source>
        <strain evidence="1 2">201800273</strain>
    </source>
</reference>
<sequence>MISIPLEKESKDIIDDIHAFNELFFDQIKFPYVEIEDEIPFSPSMLAEAYSDEETEYTTKDLIWKNPNYDPSR</sequence>
<dbReference type="Proteomes" id="UP000297641">
    <property type="component" value="Unassembled WGS sequence"/>
</dbReference>
<name>A0A7I0HT54_9LEPT</name>
<accession>A0A7I0HT54</accession>
<proteinExistence type="predicted"/>
<protein>
    <submittedName>
        <fullName evidence="1">Uncharacterized protein</fullName>
    </submittedName>
</protein>
<comment type="caution">
    <text evidence="1">The sequence shown here is derived from an EMBL/GenBank/DDBJ whole genome shotgun (WGS) entry which is preliminary data.</text>
</comment>
<dbReference type="RefSeq" id="WP_135771079.1">
    <property type="nucleotide sequence ID" value="NZ_RQFT01000008.1"/>
</dbReference>
<evidence type="ECO:0000313" key="2">
    <source>
        <dbReference type="Proteomes" id="UP000297641"/>
    </source>
</evidence>
<evidence type="ECO:0000313" key="1">
    <source>
        <dbReference type="EMBL" id="TGL06705.1"/>
    </source>
</evidence>
<dbReference type="EMBL" id="RQFT01000008">
    <property type="protein sequence ID" value="TGL06705.1"/>
    <property type="molecule type" value="Genomic_DNA"/>
</dbReference>